<dbReference type="EMBL" id="CP042199">
    <property type="protein sequence ID" value="QDS76651.1"/>
    <property type="molecule type" value="Genomic_DNA"/>
</dbReference>
<protein>
    <recommendedName>
        <fullName evidence="9">Heme haloperoxidase family profile domain-containing protein</fullName>
    </recommendedName>
</protein>
<evidence type="ECO:0000256" key="1">
    <source>
        <dbReference type="ARBA" id="ARBA00001970"/>
    </source>
</evidence>
<dbReference type="Proteomes" id="UP000316270">
    <property type="component" value="Chromosome 15"/>
</dbReference>
<dbReference type="OrthoDB" id="407298at2759"/>
<dbReference type="PANTHER" id="PTHR33577">
    <property type="entry name" value="STERIGMATOCYSTIN BIOSYNTHESIS PEROXIDASE STCC-RELATED"/>
    <property type="match status" value="1"/>
</dbReference>
<keyword evidence="3" id="KW-0349">Heme</keyword>
<evidence type="ECO:0000256" key="3">
    <source>
        <dbReference type="ARBA" id="ARBA00022617"/>
    </source>
</evidence>
<proteinExistence type="inferred from homology"/>
<keyword evidence="6" id="KW-0408">Iron</keyword>
<comment type="similarity">
    <text evidence="7">Belongs to the chloroperoxidase family.</text>
</comment>
<evidence type="ECO:0000259" key="9">
    <source>
        <dbReference type="PROSITE" id="PS51405"/>
    </source>
</evidence>
<evidence type="ECO:0000256" key="4">
    <source>
        <dbReference type="ARBA" id="ARBA00022723"/>
    </source>
</evidence>
<evidence type="ECO:0000256" key="8">
    <source>
        <dbReference type="SAM" id="MobiDB-lite"/>
    </source>
</evidence>
<dbReference type="PANTHER" id="PTHR33577:SF9">
    <property type="entry name" value="PEROXIDASE STCC"/>
    <property type="match status" value="1"/>
</dbReference>
<evidence type="ECO:0000313" key="11">
    <source>
        <dbReference type="Proteomes" id="UP000316270"/>
    </source>
</evidence>
<dbReference type="InterPro" id="IPR036851">
    <property type="entry name" value="Chloroperoxidase-like_sf"/>
</dbReference>
<dbReference type="InterPro" id="IPR000028">
    <property type="entry name" value="Chloroperoxidase"/>
</dbReference>
<keyword evidence="4" id="KW-0479">Metal-binding</keyword>
<evidence type="ECO:0000256" key="7">
    <source>
        <dbReference type="ARBA" id="ARBA00025795"/>
    </source>
</evidence>
<name>A0A517LM00_9PEZI</name>
<evidence type="ECO:0000256" key="5">
    <source>
        <dbReference type="ARBA" id="ARBA00023002"/>
    </source>
</evidence>
<dbReference type="Pfam" id="PF01328">
    <property type="entry name" value="Peroxidase_2"/>
    <property type="match status" value="1"/>
</dbReference>
<reference evidence="10 11" key="1">
    <citation type="submission" date="2019-07" db="EMBL/GenBank/DDBJ databases">
        <title>Finished genome of Venturia effusa.</title>
        <authorList>
            <person name="Young C.A."/>
            <person name="Cox M.P."/>
            <person name="Ganley A.R.D."/>
            <person name="David W.J."/>
        </authorList>
    </citation>
    <scope>NUCLEOTIDE SEQUENCE [LARGE SCALE GENOMIC DNA]</scope>
    <source>
        <strain evidence="11">albino</strain>
    </source>
</reference>
<keyword evidence="11" id="KW-1185">Reference proteome</keyword>
<dbReference type="AlphaFoldDB" id="A0A517LM00"/>
<evidence type="ECO:0000313" key="10">
    <source>
        <dbReference type="EMBL" id="QDS76651.1"/>
    </source>
</evidence>
<dbReference type="SUPFAM" id="SSF47571">
    <property type="entry name" value="Cloroperoxidase"/>
    <property type="match status" value="1"/>
</dbReference>
<dbReference type="PROSITE" id="PS51405">
    <property type="entry name" value="HEME_HALOPEROXIDASE"/>
    <property type="match status" value="1"/>
</dbReference>
<accession>A0A517LM00</accession>
<dbReference type="STRING" id="50376.A0A517LM00"/>
<sequence>MAQPQPPAEHPPIDWNKWSPPGEGDVRSPCPCINALANHHILPHDGKNITKEMAVTALRSAVNLGAATANVFAAGGIGANPDHSANTFDLNHVAKHNFIEHDVSLSRNDIALGSNCDYDKDVWKSVWDVYVNEIPIGGDKVTSWHSASKARYQRLLNSKKSHEEAGKDWHYGIKEVVLSYGESALLLNVLGKDGIAPLEWIRVFVEEERLPYREGWRPSTSEISQTMMHKAMFNLIAANEHKADEAKIAGLGTIQIMKEVVESFVKFPSNCTIM</sequence>
<keyword evidence="2" id="KW-0575">Peroxidase</keyword>
<evidence type="ECO:0000256" key="6">
    <source>
        <dbReference type="ARBA" id="ARBA00023004"/>
    </source>
</evidence>
<dbReference type="GO" id="GO:0046872">
    <property type="term" value="F:metal ion binding"/>
    <property type="evidence" value="ECO:0007669"/>
    <property type="project" value="UniProtKB-KW"/>
</dbReference>
<organism evidence="10 11">
    <name type="scientific">Venturia effusa</name>
    <dbReference type="NCBI Taxonomy" id="50376"/>
    <lineage>
        <taxon>Eukaryota</taxon>
        <taxon>Fungi</taxon>
        <taxon>Dikarya</taxon>
        <taxon>Ascomycota</taxon>
        <taxon>Pezizomycotina</taxon>
        <taxon>Dothideomycetes</taxon>
        <taxon>Pleosporomycetidae</taxon>
        <taxon>Venturiales</taxon>
        <taxon>Venturiaceae</taxon>
        <taxon>Venturia</taxon>
    </lineage>
</organism>
<feature type="domain" description="Heme haloperoxidase family profile" evidence="9">
    <location>
        <begin position="14"/>
        <end position="225"/>
    </location>
</feature>
<feature type="region of interest" description="Disordered" evidence="8">
    <location>
        <begin position="1"/>
        <end position="21"/>
    </location>
</feature>
<dbReference type="GO" id="GO:0004601">
    <property type="term" value="F:peroxidase activity"/>
    <property type="evidence" value="ECO:0007669"/>
    <property type="project" value="UniProtKB-KW"/>
</dbReference>
<comment type="cofactor">
    <cofactor evidence="1">
        <name>heme b</name>
        <dbReference type="ChEBI" id="CHEBI:60344"/>
    </cofactor>
</comment>
<keyword evidence="5" id="KW-0560">Oxidoreductase</keyword>
<feature type="compositionally biased region" description="Pro residues" evidence="8">
    <location>
        <begin position="1"/>
        <end position="10"/>
    </location>
</feature>
<gene>
    <name evidence="10" type="ORF">FKW77_008188</name>
</gene>
<evidence type="ECO:0000256" key="2">
    <source>
        <dbReference type="ARBA" id="ARBA00022559"/>
    </source>
</evidence>
<dbReference type="Gene3D" id="1.10.489.10">
    <property type="entry name" value="Chloroperoxidase-like"/>
    <property type="match status" value="1"/>
</dbReference>